<dbReference type="InParanoid" id="A0A0G4GKH3"/>
<dbReference type="PROSITE" id="PS50076">
    <property type="entry name" value="DNAJ_2"/>
    <property type="match status" value="1"/>
</dbReference>
<name>A0A0G4GKH3_VITBC</name>
<evidence type="ECO:0000256" key="5">
    <source>
        <dbReference type="SAM" id="Phobius"/>
    </source>
</evidence>
<dbReference type="AlphaFoldDB" id="A0A0G4GKH3"/>
<proteinExistence type="predicted"/>
<dbReference type="Gene3D" id="1.10.287.110">
    <property type="entry name" value="DnaJ domain"/>
    <property type="match status" value="1"/>
</dbReference>
<feature type="signal peptide" evidence="6">
    <location>
        <begin position="1"/>
        <end position="21"/>
    </location>
</feature>
<keyword evidence="1" id="KW-0479">Metal-binding</keyword>
<dbReference type="SUPFAM" id="SSF46565">
    <property type="entry name" value="Chaperone J-domain"/>
    <property type="match status" value="1"/>
</dbReference>
<keyword evidence="5" id="KW-0812">Transmembrane</keyword>
<evidence type="ECO:0000313" key="10">
    <source>
        <dbReference type="Proteomes" id="UP000041254"/>
    </source>
</evidence>
<dbReference type="GO" id="GO:0005789">
    <property type="term" value="C:endoplasmic reticulum membrane"/>
    <property type="evidence" value="ECO:0007669"/>
    <property type="project" value="TreeGrafter"/>
</dbReference>
<evidence type="ECO:0000259" key="7">
    <source>
        <dbReference type="PROSITE" id="PS50076"/>
    </source>
</evidence>
<feature type="transmembrane region" description="Helical" evidence="5">
    <location>
        <begin position="123"/>
        <end position="146"/>
    </location>
</feature>
<keyword evidence="3" id="KW-0862">Zinc</keyword>
<dbReference type="GO" id="GO:0071218">
    <property type="term" value="P:cellular response to misfolded protein"/>
    <property type="evidence" value="ECO:0007669"/>
    <property type="project" value="TreeGrafter"/>
</dbReference>
<dbReference type="SMART" id="SM00271">
    <property type="entry name" value="DnaJ"/>
    <property type="match status" value="1"/>
</dbReference>
<dbReference type="InterPro" id="IPR051100">
    <property type="entry name" value="DnaJ_subfamily_B/C"/>
</dbReference>
<keyword evidence="2 4" id="KW-0863">Zinc-finger</keyword>
<sequence>MARPLLLALVCTAVLAGHAPADEIVSTILAATDFYDALRVGRDSTRGKIEKAYWKLVFKVHPSIEGNGGAPKAERALKKLREAFDTLTDDEKRRKYDARLTRRFGIVSFIAGAFHRLLQYLTFFLRAILMSLTCFLCALLALVAVYRSIECYQSWKAAQQKKKKRMKRQQQPEGEVIVIDDDGEEARCCRLADLRPRAPAGMWSCERCTFFNSRSVPRCELCGEGERPDNWNDD</sequence>
<gene>
    <name evidence="9" type="ORF">Vbra_18117</name>
</gene>
<dbReference type="InterPro" id="IPR036869">
    <property type="entry name" value="J_dom_sf"/>
</dbReference>
<feature type="domain" description="J" evidence="7">
    <location>
        <begin position="33"/>
        <end position="100"/>
    </location>
</feature>
<evidence type="ECO:0000256" key="2">
    <source>
        <dbReference type="ARBA" id="ARBA00022771"/>
    </source>
</evidence>
<evidence type="ECO:0000256" key="4">
    <source>
        <dbReference type="PROSITE-ProRule" id="PRU00322"/>
    </source>
</evidence>
<dbReference type="InterPro" id="IPR001876">
    <property type="entry name" value="Znf_RanBP2"/>
</dbReference>
<evidence type="ECO:0000256" key="1">
    <source>
        <dbReference type="ARBA" id="ARBA00022723"/>
    </source>
</evidence>
<feature type="domain" description="RanBP2-type" evidence="8">
    <location>
        <begin position="199"/>
        <end position="228"/>
    </location>
</feature>
<dbReference type="STRING" id="1169540.A0A0G4GKH3"/>
<protein>
    <recommendedName>
        <fullName evidence="11">J domain-containing protein</fullName>
    </recommendedName>
</protein>
<keyword evidence="5" id="KW-1133">Transmembrane helix</keyword>
<dbReference type="SUPFAM" id="SSF90209">
    <property type="entry name" value="Ran binding protein zinc finger-like"/>
    <property type="match status" value="1"/>
</dbReference>
<dbReference type="GO" id="GO:0008270">
    <property type="term" value="F:zinc ion binding"/>
    <property type="evidence" value="ECO:0007669"/>
    <property type="project" value="UniProtKB-KW"/>
</dbReference>
<dbReference type="OrthoDB" id="442087at2759"/>
<dbReference type="GO" id="GO:0030544">
    <property type="term" value="F:Hsp70 protein binding"/>
    <property type="evidence" value="ECO:0007669"/>
    <property type="project" value="TreeGrafter"/>
</dbReference>
<dbReference type="Proteomes" id="UP000041254">
    <property type="component" value="Unassembled WGS sequence"/>
</dbReference>
<dbReference type="EMBL" id="CDMY01000698">
    <property type="protein sequence ID" value="CEM30530.1"/>
    <property type="molecule type" value="Genomic_DNA"/>
</dbReference>
<keyword evidence="5" id="KW-0472">Membrane</keyword>
<dbReference type="Gene3D" id="2.30.30.380">
    <property type="entry name" value="Zn-finger domain of Sec23/24"/>
    <property type="match status" value="1"/>
</dbReference>
<evidence type="ECO:0000259" key="8">
    <source>
        <dbReference type="PROSITE" id="PS50199"/>
    </source>
</evidence>
<dbReference type="PROSITE" id="PS01358">
    <property type="entry name" value="ZF_RANBP2_1"/>
    <property type="match status" value="1"/>
</dbReference>
<evidence type="ECO:0000256" key="3">
    <source>
        <dbReference type="ARBA" id="ARBA00022833"/>
    </source>
</evidence>
<dbReference type="VEuPathDB" id="CryptoDB:Vbra_18117"/>
<evidence type="ECO:0008006" key="11">
    <source>
        <dbReference type="Google" id="ProtNLM"/>
    </source>
</evidence>
<keyword evidence="6" id="KW-0732">Signal</keyword>
<evidence type="ECO:0000313" key="9">
    <source>
        <dbReference type="EMBL" id="CEM30530.1"/>
    </source>
</evidence>
<dbReference type="Pfam" id="PF00226">
    <property type="entry name" value="DnaJ"/>
    <property type="match status" value="1"/>
</dbReference>
<dbReference type="PANTHER" id="PTHR43908:SF3">
    <property type="entry name" value="AT29763P-RELATED"/>
    <property type="match status" value="1"/>
</dbReference>
<organism evidence="9 10">
    <name type="scientific">Vitrella brassicaformis (strain CCMP3155)</name>
    <dbReference type="NCBI Taxonomy" id="1169540"/>
    <lineage>
        <taxon>Eukaryota</taxon>
        <taxon>Sar</taxon>
        <taxon>Alveolata</taxon>
        <taxon>Colpodellida</taxon>
        <taxon>Vitrellaceae</taxon>
        <taxon>Vitrella</taxon>
    </lineage>
</organism>
<dbReference type="PANTHER" id="PTHR43908">
    <property type="entry name" value="AT29763P-RELATED"/>
    <property type="match status" value="1"/>
</dbReference>
<evidence type="ECO:0000256" key="6">
    <source>
        <dbReference type="SAM" id="SignalP"/>
    </source>
</evidence>
<dbReference type="PROSITE" id="PS50199">
    <property type="entry name" value="ZF_RANBP2_2"/>
    <property type="match status" value="1"/>
</dbReference>
<accession>A0A0G4GKH3</accession>
<dbReference type="SMART" id="SM00547">
    <property type="entry name" value="ZnF_RBZ"/>
    <property type="match status" value="1"/>
</dbReference>
<dbReference type="InterPro" id="IPR001623">
    <property type="entry name" value="DnaJ_domain"/>
</dbReference>
<feature type="chain" id="PRO_5005190137" description="J domain-containing protein" evidence="6">
    <location>
        <begin position="22"/>
        <end position="234"/>
    </location>
</feature>
<reference evidence="9 10" key="1">
    <citation type="submission" date="2014-11" db="EMBL/GenBank/DDBJ databases">
        <authorList>
            <person name="Zhu J."/>
            <person name="Qi W."/>
            <person name="Song R."/>
        </authorList>
    </citation>
    <scope>NUCLEOTIDE SEQUENCE [LARGE SCALE GENOMIC DNA]</scope>
</reference>
<dbReference type="PRINTS" id="PR00625">
    <property type="entry name" value="JDOMAIN"/>
</dbReference>
<dbReference type="CDD" id="cd06257">
    <property type="entry name" value="DnaJ"/>
    <property type="match status" value="1"/>
</dbReference>
<dbReference type="InterPro" id="IPR036443">
    <property type="entry name" value="Znf_RanBP2_sf"/>
</dbReference>
<keyword evidence="10" id="KW-1185">Reference proteome</keyword>